<feature type="signal peptide" evidence="9">
    <location>
        <begin position="1"/>
        <end position="20"/>
    </location>
</feature>
<dbReference type="PANTHER" id="PTHR33406:SF11">
    <property type="entry name" value="MEMBRANE PROTEIN SCO6666-RELATED"/>
    <property type="match status" value="1"/>
</dbReference>
<evidence type="ECO:0000256" key="4">
    <source>
        <dbReference type="ARBA" id="ARBA00022692"/>
    </source>
</evidence>
<reference evidence="12" key="1">
    <citation type="submission" date="2023-07" db="EMBL/GenBank/DDBJ databases">
        <title>30 novel species of actinomycetes from the DSMZ collection.</title>
        <authorList>
            <person name="Nouioui I."/>
        </authorList>
    </citation>
    <scope>NUCLEOTIDE SEQUENCE [LARGE SCALE GENOMIC DNA]</scope>
    <source>
        <strain evidence="12">DSM 44938</strain>
    </source>
</reference>
<keyword evidence="6 8" id="KW-0472">Membrane</keyword>
<feature type="chain" id="PRO_5046000048" evidence="9">
    <location>
        <begin position="21"/>
        <end position="728"/>
    </location>
</feature>
<gene>
    <name evidence="11" type="ORF">RM590_32825</name>
</gene>
<feature type="transmembrane region" description="Helical" evidence="8">
    <location>
        <begin position="354"/>
        <end position="372"/>
    </location>
</feature>
<feature type="transmembrane region" description="Helical" evidence="8">
    <location>
        <begin position="621"/>
        <end position="641"/>
    </location>
</feature>
<feature type="transmembrane region" description="Helical" evidence="8">
    <location>
        <begin position="579"/>
        <end position="600"/>
    </location>
</feature>
<dbReference type="Gene3D" id="1.20.1640.10">
    <property type="entry name" value="Multidrug efflux transporter AcrB transmembrane domain"/>
    <property type="match status" value="2"/>
</dbReference>
<evidence type="ECO:0000256" key="2">
    <source>
        <dbReference type="ARBA" id="ARBA00010157"/>
    </source>
</evidence>
<accession>A0ABU2N1Z9</accession>
<evidence type="ECO:0000256" key="5">
    <source>
        <dbReference type="ARBA" id="ARBA00022989"/>
    </source>
</evidence>
<feature type="transmembrane region" description="Helical" evidence="8">
    <location>
        <begin position="262"/>
        <end position="285"/>
    </location>
</feature>
<dbReference type="RefSeq" id="WP_311708448.1">
    <property type="nucleotide sequence ID" value="NZ_JAVREL010000030.1"/>
</dbReference>
<evidence type="ECO:0000256" key="6">
    <source>
        <dbReference type="ARBA" id="ARBA00023136"/>
    </source>
</evidence>
<evidence type="ECO:0000256" key="7">
    <source>
        <dbReference type="SAM" id="MobiDB-lite"/>
    </source>
</evidence>
<keyword evidence="4 8" id="KW-0812">Transmembrane</keyword>
<comment type="caution">
    <text evidence="11">The sequence shown here is derived from an EMBL/GenBank/DDBJ whole genome shotgun (WGS) entry which is preliminary data.</text>
</comment>
<dbReference type="EMBL" id="JAVREL010000030">
    <property type="protein sequence ID" value="MDT0347324.1"/>
    <property type="molecule type" value="Genomic_DNA"/>
</dbReference>
<dbReference type="Pfam" id="PF03176">
    <property type="entry name" value="MMPL"/>
    <property type="match status" value="2"/>
</dbReference>
<feature type="domain" description="SSD" evidence="10">
    <location>
        <begin position="180"/>
        <end position="313"/>
    </location>
</feature>
<dbReference type="InterPro" id="IPR004869">
    <property type="entry name" value="MMPL_dom"/>
</dbReference>
<evidence type="ECO:0000256" key="9">
    <source>
        <dbReference type="SAM" id="SignalP"/>
    </source>
</evidence>
<feature type="transmembrane region" description="Helical" evidence="8">
    <location>
        <begin position="189"/>
        <end position="208"/>
    </location>
</feature>
<protein>
    <submittedName>
        <fullName evidence="11">MMPL family transporter</fullName>
    </submittedName>
</protein>
<keyword evidence="3" id="KW-1003">Cell membrane</keyword>
<feature type="transmembrane region" description="Helical" evidence="8">
    <location>
        <begin position="214"/>
        <end position="235"/>
    </location>
</feature>
<keyword evidence="5 8" id="KW-1133">Transmembrane helix</keyword>
<keyword evidence="9" id="KW-0732">Signal</keyword>
<sequence>MTLLLWVASLVGLGVASGAAGNGYSTVFNLPGSESNTALEMMTEATPDTAGATANVVWEVSDGSVNDAEPRERVAAALAEIADMPGVGSVISPWDEQGAGQIGEDETIAYAQVAFPEQSHELDKGLVEDVIEVAQGAGTDGLRVELGGSAITAAEEPSAAASELVAIVAAAVVLFIAFGSLLGMVLPIVIALAGVGTAVLTVSLLSHAVTISDIAPTLGVLIGLGVGIDYALFIVTRHRNGLRAGVDPEESVVTALNTSGRAVVFAAITVVLALLGLLTLGLSFLNGAALAASLTVLCTAAASVTLLPALLAFFGPRVLSRKERRSLAEHGPVTGADTSGFWARWAAVVERRPLALSALAILVIVVLALPTLSMRLGSSDQGTNPDDFTSKRAYDMLAEGFGPGFNGPLVLVAEVPSAEAGDALAGLAEDIAAVDGVADVVGGSVAEGATIGIMQVTPEFSPQDEETSDLIETLRQDVIPPAEADTGLQVYVGGQTAINDDFAGELASKMAMFVGVIVLLGCLLLLLAFRSVVIPLTAAVMNLMAALASFGVVVAFFQWGWVSDAVGMGSGPVEPFLPVLMLPVLFGLSMDYQVFLVSRMHEEWVHTKDNRRAVIVGQSETGRVITAAATIMVAVFCAFILGGQRVIAMFGVGLAVAVALDAFVLRTVLVPAAMHLFGRANWWLPGWLDRILPHLSVEAPEKPAPRENAPAEETDDTTKAETHLQTQR</sequence>
<feature type="region of interest" description="Disordered" evidence="7">
    <location>
        <begin position="699"/>
        <end position="728"/>
    </location>
</feature>
<feature type="transmembrane region" description="Helical" evidence="8">
    <location>
        <begin position="164"/>
        <end position="182"/>
    </location>
</feature>
<organism evidence="11 12">
    <name type="scientific">Streptomyces litchfieldiae</name>
    <dbReference type="NCBI Taxonomy" id="3075543"/>
    <lineage>
        <taxon>Bacteria</taxon>
        <taxon>Bacillati</taxon>
        <taxon>Actinomycetota</taxon>
        <taxon>Actinomycetes</taxon>
        <taxon>Kitasatosporales</taxon>
        <taxon>Streptomycetaceae</taxon>
        <taxon>Streptomyces</taxon>
    </lineage>
</organism>
<keyword evidence="12" id="KW-1185">Reference proteome</keyword>
<dbReference type="SUPFAM" id="SSF82866">
    <property type="entry name" value="Multidrug efflux transporter AcrB transmembrane domain"/>
    <property type="match status" value="2"/>
</dbReference>
<feature type="transmembrane region" description="Helical" evidence="8">
    <location>
        <begin position="510"/>
        <end position="529"/>
    </location>
</feature>
<evidence type="ECO:0000313" key="12">
    <source>
        <dbReference type="Proteomes" id="UP001183246"/>
    </source>
</evidence>
<feature type="transmembrane region" description="Helical" evidence="8">
    <location>
        <begin position="291"/>
        <end position="315"/>
    </location>
</feature>
<comment type="subcellular location">
    <subcellularLocation>
        <location evidence="1">Cell membrane</location>
        <topology evidence="1">Multi-pass membrane protein</topology>
    </subcellularLocation>
</comment>
<comment type="similarity">
    <text evidence="2">Belongs to the resistance-nodulation-cell division (RND) (TC 2.A.6) family. MmpL subfamily.</text>
</comment>
<feature type="transmembrane region" description="Helical" evidence="8">
    <location>
        <begin position="647"/>
        <end position="669"/>
    </location>
</feature>
<dbReference type="InterPro" id="IPR050545">
    <property type="entry name" value="Mycobact_MmpL"/>
</dbReference>
<proteinExistence type="inferred from homology"/>
<evidence type="ECO:0000313" key="11">
    <source>
        <dbReference type="EMBL" id="MDT0347324.1"/>
    </source>
</evidence>
<dbReference type="PROSITE" id="PS50156">
    <property type="entry name" value="SSD"/>
    <property type="match status" value="1"/>
</dbReference>
<evidence type="ECO:0000256" key="8">
    <source>
        <dbReference type="SAM" id="Phobius"/>
    </source>
</evidence>
<evidence type="ECO:0000256" key="1">
    <source>
        <dbReference type="ARBA" id="ARBA00004651"/>
    </source>
</evidence>
<feature type="transmembrane region" description="Helical" evidence="8">
    <location>
        <begin position="536"/>
        <end position="559"/>
    </location>
</feature>
<dbReference type="Proteomes" id="UP001183246">
    <property type="component" value="Unassembled WGS sequence"/>
</dbReference>
<name>A0ABU2N1Z9_9ACTN</name>
<evidence type="ECO:0000259" key="10">
    <source>
        <dbReference type="PROSITE" id="PS50156"/>
    </source>
</evidence>
<dbReference type="InterPro" id="IPR000731">
    <property type="entry name" value="SSD"/>
</dbReference>
<dbReference type="PANTHER" id="PTHR33406">
    <property type="entry name" value="MEMBRANE PROTEIN MJ1562-RELATED"/>
    <property type="match status" value="1"/>
</dbReference>
<evidence type="ECO:0000256" key="3">
    <source>
        <dbReference type="ARBA" id="ARBA00022475"/>
    </source>
</evidence>